<gene>
    <name evidence="2" type="ORF">ABL78_1617</name>
</gene>
<name>A0A0N1IM96_LEPSE</name>
<reference evidence="2 3" key="1">
    <citation type="journal article" date="2015" name="PLoS Pathog.">
        <title>Leptomonas seymouri: Adaptations to the Dixenous Life Cycle Analyzed by Genome Sequencing, Transcriptome Profiling and Co-infection with Leishmania donovani.</title>
        <authorList>
            <person name="Kraeva N."/>
            <person name="Butenko A."/>
            <person name="Hlavacova J."/>
            <person name="Kostygov A."/>
            <person name="Myskova J."/>
            <person name="Grybchuk D."/>
            <person name="Lestinova T."/>
            <person name="Votypka J."/>
            <person name="Volf P."/>
            <person name="Opperdoes F."/>
            <person name="Flegontov P."/>
            <person name="Lukes J."/>
            <person name="Yurchenko V."/>
        </authorList>
    </citation>
    <scope>NUCLEOTIDE SEQUENCE [LARGE SCALE GENOMIC DNA]</scope>
    <source>
        <strain evidence="2 3">ATCC 30220</strain>
    </source>
</reference>
<protein>
    <submittedName>
        <fullName evidence="2">Uncharacterized protein</fullName>
    </submittedName>
</protein>
<comment type="caution">
    <text evidence="2">The sequence shown here is derived from an EMBL/GenBank/DDBJ whole genome shotgun (WGS) entry which is preliminary data.</text>
</comment>
<keyword evidence="1" id="KW-0175">Coiled coil</keyword>
<dbReference type="OMA" id="CPKVSLQ"/>
<dbReference type="Proteomes" id="UP000038009">
    <property type="component" value="Unassembled WGS sequence"/>
</dbReference>
<dbReference type="EMBL" id="LJSK01000027">
    <property type="protein sequence ID" value="KPI89284.1"/>
    <property type="molecule type" value="Genomic_DNA"/>
</dbReference>
<dbReference type="OrthoDB" id="263052at2759"/>
<evidence type="ECO:0000313" key="3">
    <source>
        <dbReference type="Proteomes" id="UP000038009"/>
    </source>
</evidence>
<organism evidence="2 3">
    <name type="scientific">Leptomonas seymouri</name>
    <dbReference type="NCBI Taxonomy" id="5684"/>
    <lineage>
        <taxon>Eukaryota</taxon>
        <taxon>Discoba</taxon>
        <taxon>Euglenozoa</taxon>
        <taxon>Kinetoplastea</taxon>
        <taxon>Metakinetoplastina</taxon>
        <taxon>Trypanosomatida</taxon>
        <taxon>Trypanosomatidae</taxon>
        <taxon>Leishmaniinae</taxon>
        <taxon>Leptomonas</taxon>
    </lineage>
</organism>
<dbReference type="VEuPathDB" id="TriTrypDB:Lsey_0027_0350"/>
<evidence type="ECO:0000256" key="1">
    <source>
        <dbReference type="SAM" id="Coils"/>
    </source>
</evidence>
<feature type="coiled-coil region" evidence="1">
    <location>
        <begin position="14"/>
        <end position="41"/>
    </location>
</feature>
<keyword evidence="3" id="KW-1185">Reference proteome</keyword>
<evidence type="ECO:0000313" key="2">
    <source>
        <dbReference type="EMBL" id="KPI89284.1"/>
    </source>
</evidence>
<proteinExistence type="predicted"/>
<accession>A0A0N1IM96</accession>
<sequence length="224" mass="24631">MADAADCLLLTLEVEAAAARNAELSRIIEGLQEEVQQLRCKSLRISSLSSRPAMNSTPFTPAKPTSQLPHLRPPIEEPREVFLALDDLLFEVVDIRSHLPSTTAVDVTSRNFDPEATVTARALRCVAEVKKLKEALLVSWQSSAAQVAELERALGEQMLRSERQQAQFAVQRAVLERRCEDLQRQCDGFLAKRGGGVLNDVIRSSSAHIEKNGPCNDTASDDAL</sequence>
<dbReference type="AlphaFoldDB" id="A0A0N1IM96"/>